<keyword evidence="2" id="KW-1185">Reference proteome</keyword>
<reference evidence="1 2" key="1">
    <citation type="submission" date="2018-10" db="EMBL/GenBank/DDBJ databases">
        <title>Butyricimonas faecalis sp. nov., isolated from human faeces and emended description of the genus Butyricimonas.</title>
        <authorList>
            <person name="Le Roy T."/>
            <person name="Van der Smissen P."/>
            <person name="Paquot A."/>
            <person name="Delzenne N."/>
            <person name="Muccioli G."/>
            <person name="Collet J.-F."/>
            <person name="Cani P.D."/>
        </authorList>
    </citation>
    <scope>NUCLEOTIDE SEQUENCE [LARGE SCALE GENOMIC DNA]</scope>
    <source>
        <strain evidence="1 2">H184</strain>
    </source>
</reference>
<proteinExistence type="predicted"/>
<protein>
    <submittedName>
        <fullName evidence="1">Uncharacterized protein</fullName>
    </submittedName>
</protein>
<dbReference type="AlphaFoldDB" id="A0A3Q9IM86"/>
<dbReference type="Proteomes" id="UP000270673">
    <property type="component" value="Chromosome"/>
</dbReference>
<evidence type="ECO:0000313" key="1">
    <source>
        <dbReference type="EMBL" id="AZS29107.1"/>
    </source>
</evidence>
<dbReference type="GeneID" id="93102804"/>
<dbReference type="EMBL" id="CP032819">
    <property type="protein sequence ID" value="AZS29107.1"/>
    <property type="molecule type" value="Genomic_DNA"/>
</dbReference>
<dbReference type="OrthoDB" id="1032503at2"/>
<name>A0A3Q9IM86_9BACT</name>
<gene>
    <name evidence="1" type="ORF">D8S85_05760</name>
</gene>
<organism evidence="1 2">
    <name type="scientific">Butyricimonas faecalis</name>
    <dbReference type="NCBI Taxonomy" id="2093856"/>
    <lineage>
        <taxon>Bacteria</taxon>
        <taxon>Pseudomonadati</taxon>
        <taxon>Bacteroidota</taxon>
        <taxon>Bacteroidia</taxon>
        <taxon>Bacteroidales</taxon>
        <taxon>Odoribacteraceae</taxon>
        <taxon>Butyricimonas</taxon>
    </lineage>
</organism>
<evidence type="ECO:0000313" key="2">
    <source>
        <dbReference type="Proteomes" id="UP000270673"/>
    </source>
</evidence>
<accession>A0A3Q9IM86</accession>
<sequence>METFDFYMDCKVTCWERTRFSIKANSYEEAKSIILSWEDKDVNSHIGMDENVIYCDYELNPETVEGLSPAENDNNPTMEIYGRDDELFYHNMLDEQ</sequence>
<dbReference type="RefSeq" id="WP_004322006.1">
    <property type="nucleotide sequence ID" value="NZ_CP032819.1"/>
</dbReference>
<dbReference type="KEGG" id="buy:D8S85_05760"/>